<dbReference type="Proteomes" id="UP000201797">
    <property type="component" value="Segment"/>
</dbReference>
<name>A0A127KLI8_9CAUD</name>
<evidence type="ECO:0000313" key="2">
    <source>
        <dbReference type="Proteomes" id="UP000201797"/>
    </source>
</evidence>
<reference evidence="1 2" key="1">
    <citation type="submission" date="2016-01" db="EMBL/GenBank/DDBJ databases">
        <title>The genomic content and context of auxiliary metabolic genes in marine cyanophages.</title>
        <authorList>
            <person name="Marston M.F."/>
            <person name="Martiny J.B.H."/>
            <person name="Crummett L.T."/>
        </authorList>
    </citation>
    <scope>NUCLEOTIDE SEQUENCE [LARGE SCALE GENOMIC DNA]</scope>
    <source>
        <strain evidence="1">RW_29_0704</strain>
    </source>
</reference>
<dbReference type="OrthoDB" id="10595at10239"/>
<dbReference type="GeneID" id="29124041"/>
<keyword evidence="2" id="KW-1185">Reference proteome</keyword>
<dbReference type="KEGG" id="vg:29124041"/>
<dbReference type="EMBL" id="KU594605">
    <property type="protein sequence ID" value="AMO42819.1"/>
    <property type="molecule type" value="Genomic_DNA"/>
</dbReference>
<accession>A0A127KLI8</accession>
<sequence length="308" mass="32964">MALTKISGNQIATSTLATVDSLTFLDGESVLRLPVGTEEQRPESPAVGTLRYNSDGDTAEVYKADDGTGNPGWLEVGAGGATLGKKGIIRTNADYIDEDIEIDPSLGDEYTHAFTHGPVEIRDGFTVTVEDGADWEIWGGEPEDPPEGTVLQYFHGITPPTRYTLSANNLSDSEAVIPNLSVTITPTRSTSKIIVGAHISHNGRHVTSFGFQKDGSILTAGLPSSNNANSNYAVMTFHNGDDVANHMRQSSFTYADTSVVPGIPVTYTVCGTASWSNSVRDLFINDRDGNDMRGISTMFVMEVMGPLP</sequence>
<evidence type="ECO:0000313" key="1">
    <source>
        <dbReference type="EMBL" id="AMO42819.1"/>
    </source>
</evidence>
<proteinExistence type="predicted"/>
<organism evidence="1 2">
    <name type="scientific">Cyanophage S-RIM50</name>
    <dbReference type="NCBI Taxonomy" id="687803"/>
    <lineage>
        <taxon>Viruses</taxon>
        <taxon>Duplodnaviria</taxon>
        <taxon>Heunggongvirae</taxon>
        <taxon>Uroviricota</taxon>
        <taxon>Caudoviricetes</taxon>
        <taxon>Pantevenvirales</taxon>
        <taxon>Kyanoviridae</taxon>
        <taxon>Neptunevirus</taxon>
        <taxon>Neptunevirus srim50</taxon>
    </lineage>
</organism>
<protein>
    <submittedName>
        <fullName evidence="1">Uncharacterized protein</fullName>
    </submittedName>
</protein>
<gene>
    <name evidence="1" type="ORF">R290704_037</name>
</gene>
<dbReference type="RefSeq" id="YP_009302118.1">
    <property type="nucleotide sequence ID" value="NC_031242.1"/>
</dbReference>